<dbReference type="GO" id="GO:0051536">
    <property type="term" value="F:iron-sulfur cluster binding"/>
    <property type="evidence" value="ECO:0007669"/>
    <property type="project" value="UniProtKB-KW"/>
</dbReference>
<evidence type="ECO:0000256" key="5">
    <source>
        <dbReference type="ARBA" id="ARBA00022023"/>
    </source>
</evidence>
<dbReference type="CDD" id="cd00056">
    <property type="entry name" value="ENDO3c"/>
    <property type="match status" value="1"/>
</dbReference>
<dbReference type="InterPro" id="IPR003583">
    <property type="entry name" value="Hlx-hairpin-Hlx_DNA-bd_motif"/>
</dbReference>
<dbReference type="InterPro" id="IPR044298">
    <property type="entry name" value="MIG/MutY"/>
</dbReference>
<evidence type="ECO:0000256" key="1">
    <source>
        <dbReference type="ARBA" id="ARBA00000843"/>
    </source>
</evidence>
<dbReference type="GO" id="GO:0032357">
    <property type="term" value="F:oxidized purine DNA binding"/>
    <property type="evidence" value="ECO:0007669"/>
    <property type="project" value="TreeGrafter"/>
</dbReference>
<gene>
    <name evidence="15" type="ORF">UFOPK2880_01749</name>
    <name evidence="16" type="ORF">UFOPK4134_01540</name>
</gene>
<dbReference type="Pfam" id="PF00730">
    <property type="entry name" value="HhH-GPD"/>
    <property type="match status" value="1"/>
</dbReference>
<comment type="cofactor">
    <cofactor evidence="2">
        <name>[4Fe-4S] cluster</name>
        <dbReference type="ChEBI" id="CHEBI:49883"/>
    </cofactor>
</comment>
<keyword evidence="8" id="KW-0378">Hydrolase</keyword>
<dbReference type="GO" id="GO:0035485">
    <property type="term" value="F:adenine/guanine mispair binding"/>
    <property type="evidence" value="ECO:0007669"/>
    <property type="project" value="TreeGrafter"/>
</dbReference>
<dbReference type="SUPFAM" id="SSF48150">
    <property type="entry name" value="DNA-glycosylase"/>
    <property type="match status" value="1"/>
</dbReference>
<keyword evidence="7" id="KW-0227">DNA damage</keyword>
<evidence type="ECO:0000256" key="8">
    <source>
        <dbReference type="ARBA" id="ARBA00022801"/>
    </source>
</evidence>
<evidence type="ECO:0000256" key="10">
    <source>
        <dbReference type="ARBA" id="ARBA00023014"/>
    </source>
</evidence>
<dbReference type="EC" id="3.2.2.31" evidence="4"/>
<dbReference type="GO" id="GO:0034039">
    <property type="term" value="F:8-oxo-7,8-dihydroguanine DNA N-glycosylase activity"/>
    <property type="evidence" value="ECO:0007669"/>
    <property type="project" value="TreeGrafter"/>
</dbReference>
<accession>A0A6J7S4C9</accession>
<comment type="catalytic activity">
    <reaction evidence="1">
        <text>Hydrolyzes free adenine bases from 7,8-dihydro-8-oxoguanine:adenine mismatched double-stranded DNA, leaving an apurinic site.</text>
        <dbReference type="EC" id="3.2.2.31"/>
    </reaction>
</comment>
<dbReference type="InterPro" id="IPR011257">
    <property type="entry name" value="DNA_glycosylase"/>
</dbReference>
<dbReference type="GO" id="GO:0000701">
    <property type="term" value="F:purine-specific mismatch base pair DNA N-glycosylase activity"/>
    <property type="evidence" value="ECO:0007669"/>
    <property type="project" value="UniProtKB-EC"/>
</dbReference>
<evidence type="ECO:0000256" key="6">
    <source>
        <dbReference type="ARBA" id="ARBA00022723"/>
    </source>
</evidence>
<dbReference type="PANTHER" id="PTHR42944">
    <property type="entry name" value="ADENINE DNA GLYCOSYLASE"/>
    <property type="match status" value="1"/>
</dbReference>
<keyword evidence="6" id="KW-0479">Metal-binding</keyword>
<dbReference type="GO" id="GO:0006298">
    <property type="term" value="P:mismatch repair"/>
    <property type="evidence" value="ECO:0007669"/>
    <property type="project" value="TreeGrafter"/>
</dbReference>
<organism evidence="16">
    <name type="scientific">freshwater metagenome</name>
    <dbReference type="NCBI Taxonomy" id="449393"/>
    <lineage>
        <taxon>unclassified sequences</taxon>
        <taxon>metagenomes</taxon>
        <taxon>ecological metagenomes</taxon>
    </lineage>
</organism>
<sequence length="296" mass="32837">MTLHGAKPERYFLVSDHAGLHESIFTWITPRLRQLPWRDTRDPWHVLVSEVMLQQTGVNRVLPKWAVFINEFPTALDCSQAPLGDVLRLWQGLGYPRRAKNLQTAAKVVVEQHDGVVPNTLEELLALPGIGPYTARAVLAFAFEVDAAVVDTNIARVLARFHGRTLKARDAQSLADDWAPQGEAWLWNQALMDLGATICRPQPECDKCPLREDCSWHGQGIDPSVGSAGVSVAQAKFAGSDRQARGRLIKQLGECAVPIHAVAEIMDRSSEIAMRLVHDLISDGLIIRHNDELMLP</sequence>
<name>A0A6J7S4C9_9ZZZZ</name>
<dbReference type="EMBL" id="CAEZZP010000160">
    <property type="protein sequence ID" value="CAB4786496.1"/>
    <property type="molecule type" value="Genomic_DNA"/>
</dbReference>
<evidence type="ECO:0000256" key="7">
    <source>
        <dbReference type="ARBA" id="ARBA00022763"/>
    </source>
</evidence>
<protein>
    <recommendedName>
        <fullName evidence="5">Adenine DNA glycosylase</fullName>
        <ecNumber evidence="4">3.2.2.31</ecNumber>
    </recommendedName>
</protein>
<dbReference type="SMART" id="SM00478">
    <property type="entry name" value="ENDO3c"/>
    <property type="match status" value="1"/>
</dbReference>
<dbReference type="PANTHER" id="PTHR42944:SF1">
    <property type="entry name" value="ADENINE DNA GLYCOSYLASE"/>
    <property type="match status" value="1"/>
</dbReference>
<reference evidence="16" key="1">
    <citation type="submission" date="2020-05" db="EMBL/GenBank/DDBJ databases">
        <authorList>
            <person name="Chiriac C."/>
            <person name="Salcher M."/>
            <person name="Ghai R."/>
            <person name="Kavagutti S V."/>
        </authorList>
    </citation>
    <scope>NUCLEOTIDE SEQUENCE</scope>
</reference>
<keyword evidence="9" id="KW-0408">Iron</keyword>
<dbReference type="GO" id="GO:0046872">
    <property type="term" value="F:metal ion binding"/>
    <property type="evidence" value="ECO:0007669"/>
    <property type="project" value="UniProtKB-KW"/>
</dbReference>
<dbReference type="Pfam" id="PF00633">
    <property type="entry name" value="HHH"/>
    <property type="match status" value="1"/>
</dbReference>
<keyword evidence="11" id="KW-0234">DNA repair</keyword>
<evidence type="ECO:0000256" key="3">
    <source>
        <dbReference type="ARBA" id="ARBA00008343"/>
    </source>
</evidence>
<evidence type="ECO:0000256" key="12">
    <source>
        <dbReference type="ARBA" id="ARBA00023295"/>
    </source>
</evidence>
<evidence type="ECO:0000313" key="16">
    <source>
        <dbReference type="EMBL" id="CAB5035896.1"/>
    </source>
</evidence>
<proteinExistence type="inferred from homology"/>
<dbReference type="Gene3D" id="1.10.1670.10">
    <property type="entry name" value="Helix-hairpin-Helix base-excision DNA repair enzymes (C-terminal)"/>
    <property type="match status" value="1"/>
</dbReference>
<dbReference type="SMART" id="SM00278">
    <property type="entry name" value="HhH1"/>
    <property type="match status" value="1"/>
</dbReference>
<dbReference type="InterPro" id="IPR000445">
    <property type="entry name" value="HhH_motif"/>
</dbReference>
<evidence type="ECO:0000313" key="15">
    <source>
        <dbReference type="EMBL" id="CAB4786496.1"/>
    </source>
</evidence>
<dbReference type="InterPro" id="IPR004036">
    <property type="entry name" value="Endonuclease-III-like_CS2"/>
</dbReference>
<evidence type="ECO:0000256" key="4">
    <source>
        <dbReference type="ARBA" id="ARBA00012045"/>
    </source>
</evidence>
<evidence type="ECO:0000259" key="14">
    <source>
        <dbReference type="SMART" id="SM00478"/>
    </source>
</evidence>
<dbReference type="InterPro" id="IPR003265">
    <property type="entry name" value="HhH-GPD_domain"/>
</dbReference>
<dbReference type="PROSITE" id="PS01155">
    <property type="entry name" value="ENDONUCLEASE_III_2"/>
    <property type="match status" value="1"/>
</dbReference>
<dbReference type="GO" id="GO:0006284">
    <property type="term" value="P:base-excision repair"/>
    <property type="evidence" value="ECO:0007669"/>
    <property type="project" value="InterPro"/>
</dbReference>
<dbReference type="InterPro" id="IPR023170">
    <property type="entry name" value="HhH_base_excis_C"/>
</dbReference>
<keyword evidence="10" id="KW-0411">Iron-sulfur</keyword>
<dbReference type="EMBL" id="CAFBPS010000152">
    <property type="protein sequence ID" value="CAB5035896.1"/>
    <property type="molecule type" value="Genomic_DNA"/>
</dbReference>
<comment type="similarity">
    <text evidence="3">Belongs to the Nth/MutY family.</text>
</comment>
<evidence type="ECO:0000256" key="11">
    <source>
        <dbReference type="ARBA" id="ARBA00023204"/>
    </source>
</evidence>
<evidence type="ECO:0000256" key="2">
    <source>
        <dbReference type="ARBA" id="ARBA00001966"/>
    </source>
</evidence>
<evidence type="ECO:0000256" key="9">
    <source>
        <dbReference type="ARBA" id="ARBA00023004"/>
    </source>
</evidence>
<dbReference type="AlphaFoldDB" id="A0A6J7S4C9"/>
<dbReference type="Gene3D" id="1.10.340.30">
    <property type="entry name" value="Hypothetical protein, domain 2"/>
    <property type="match status" value="1"/>
</dbReference>
<feature type="domain" description="Helix-hairpin-helix DNA-binding motif class 1" evidence="13">
    <location>
        <begin position="122"/>
        <end position="141"/>
    </location>
</feature>
<evidence type="ECO:0000259" key="13">
    <source>
        <dbReference type="SMART" id="SM00278"/>
    </source>
</evidence>
<feature type="domain" description="HhH-GPD" evidence="14">
    <location>
        <begin position="52"/>
        <end position="197"/>
    </location>
</feature>
<keyword evidence="12" id="KW-0326">Glycosidase</keyword>